<gene>
    <name evidence="1" type="ORF">JG688_00011847</name>
</gene>
<protein>
    <submittedName>
        <fullName evidence="1">Uncharacterized protein</fullName>
    </submittedName>
</protein>
<keyword evidence="2" id="KW-1185">Reference proteome</keyword>
<proteinExistence type="predicted"/>
<dbReference type="AlphaFoldDB" id="A0A8J5INQ9"/>
<dbReference type="EMBL" id="JAENGY010000864">
    <property type="protein sequence ID" value="KAG6955527.1"/>
    <property type="molecule type" value="Genomic_DNA"/>
</dbReference>
<dbReference type="Proteomes" id="UP000709295">
    <property type="component" value="Unassembled WGS sequence"/>
</dbReference>
<dbReference type="PANTHER" id="PTHR45125">
    <property type="entry name" value="F21J9.4-RELATED"/>
    <property type="match status" value="1"/>
</dbReference>
<sequence length="153" mass="16928">MVKPKGNSGNQSNYVTVEDTALCRVWCNVTSDGITGVYQNLDEFWERVREGFEADDERRRRIGDSVTPRGAQGLQVRFGIVSRAVGKFIECVRRAEQTAASGTSPADITLNAGTLYQQSSKGKSFEFNGAYQILSKYPKYTAGMEDSRPGDKL</sequence>
<evidence type="ECO:0000313" key="2">
    <source>
        <dbReference type="Proteomes" id="UP000709295"/>
    </source>
</evidence>
<dbReference type="PANTHER" id="PTHR45125:SF3">
    <property type="entry name" value="NO-APICAL-MERISTEM-ASSOCIATED CARBOXY-TERMINAL DOMAIN PROTEIN"/>
    <property type="match status" value="1"/>
</dbReference>
<reference evidence="1" key="1">
    <citation type="submission" date="2021-01" db="EMBL/GenBank/DDBJ databases">
        <title>Phytophthora aleatoria, a newly-described species from Pinus radiata is distinct from Phytophthora cactorum isolates based on comparative genomics.</title>
        <authorList>
            <person name="Mcdougal R."/>
            <person name="Panda P."/>
            <person name="Williams N."/>
            <person name="Studholme D.J."/>
        </authorList>
    </citation>
    <scope>NUCLEOTIDE SEQUENCE</scope>
    <source>
        <strain evidence="1">NZFS 4037</strain>
    </source>
</reference>
<name>A0A8J5INQ9_9STRA</name>
<evidence type="ECO:0000313" key="1">
    <source>
        <dbReference type="EMBL" id="KAG6955527.1"/>
    </source>
</evidence>
<comment type="caution">
    <text evidence="1">The sequence shown here is derived from an EMBL/GenBank/DDBJ whole genome shotgun (WGS) entry which is preliminary data.</text>
</comment>
<organism evidence="1 2">
    <name type="scientific">Phytophthora aleatoria</name>
    <dbReference type="NCBI Taxonomy" id="2496075"/>
    <lineage>
        <taxon>Eukaryota</taxon>
        <taxon>Sar</taxon>
        <taxon>Stramenopiles</taxon>
        <taxon>Oomycota</taxon>
        <taxon>Peronosporomycetes</taxon>
        <taxon>Peronosporales</taxon>
        <taxon>Peronosporaceae</taxon>
        <taxon>Phytophthora</taxon>
    </lineage>
</organism>
<accession>A0A8J5INQ9</accession>